<evidence type="ECO:0000259" key="2">
    <source>
        <dbReference type="SMART" id="SM00477"/>
    </source>
</evidence>
<reference evidence="4 5" key="1">
    <citation type="submission" date="2024-05" db="EMBL/GenBank/DDBJ databases">
        <title>Genome sequencing and assembly of Indian major carp, Cirrhinus mrigala (Hamilton, 1822).</title>
        <authorList>
            <person name="Mohindra V."/>
            <person name="Chowdhury L.M."/>
            <person name="Lal K."/>
            <person name="Jena J.K."/>
        </authorList>
    </citation>
    <scope>NUCLEOTIDE SEQUENCE [LARGE SCALE GENOMIC DNA]</scope>
    <source>
        <strain evidence="4">CM1030</strain>
        <tissue evidence="4">Blood</tissue>
    </source>
</reference>
<protein>
    <submittedName>
        <fullName evidence="4">Uncharacterized protein</fullName>
    </submittedName>
</protein>
<organism evidence="4 5">
    <name type="scientific">Cirrhinus mrigala</name>
    <name type="common">Mrigala</name>
    <dbReference type="NCBI Taxonomy" id="683832"/>
    <lineage>
        <taxon>Eukaryota</taxon>
        <taxon>Metazoa</taxon>
        <taxon>Chordata</taxon>
        <taxon>Craniata</taxon>
        <taxon>Vertebrata</taxon>
        <taxon>Euteleostomi</taxon>
        <taxon>Actinopterygii</taxon>
        <taxon>Neopterygii</taxon>
        <taxon>Teleostei</taxon>
        <taxon>Ostariophysi</taxon>
        <taxon>Cypriniformes</taxon>
        <taxon>Cyprinidae</taxon>
        <taxon>Labeoninae</taxon>
        <taxon>Labeonini</taxon>
        <taxon>Cirrhinus</taxon>
    </lineage>
</organism>
<feature type="signal peptide" evidence="1">
    <location>
        <begin position="1"/>
        <end position="19"/>
    </location>
</feature>
<sequence>MFVPALLICVVLRAFSAQAKVADDFDSKDFFYEKTEPEGMDQNAKKISQILSGAGPYYATLYSVHHRIPLYSAYRFDSECFTDSGRISYWHLEPQLSNHQQEISMVRETQGYKNAYKENQAISDDYSETGYDRGHLNPNSFQCREGRRSTFTLTNAAPMDACFNRNQWAKWEKTLRIFLRDTLTSDGGSATAYIVTGTVPDPNLRIPQSEISEEPERVTVPSHIWTAVCYKHNEDNSKSFSFGYMGENKPEGSINLMSVSNLNTQIKNLYGQRSEINIFVDDCFHDNNKLDQVKVKFQKSINQQIKEKQGDQIMSSDMQNTYVALKRAADGNVVSEKKFKVSQMTIKLAFDSIITYYNAVKDLKISAGSACLITRVKPLVRSDFRKRDVSGVSDAVECLLVPERHMTAADGSPCSSFSDSRYSCRCTIDGEIKSCCSTPCLYQDNVNSYRCYSGQTQIECSPQYSLVTYKGEQCLDDHPCATYGEDYYWCNKISGGWDYCSPPLWRSKAINGKYCRSDHACAKYGSGHMWCYTDDEGSYADCCTSDDCYSAVNGKTCRSNHKCGYHGEDYLWCYTDYEDNWHYCCKSCW</sequence>
<dbReference type="SMART" id="SM00477">
    <property type="entry name" value="NUC"/>
    <property type="match status" value="1"/>
</dbReference>
<dbReference type="PANTHER" id="PTHR21472:SF21">
    <property type="entry name" value="ENDONUCLEASE DOMAIN-CONTAINING 1 PROTEIN-LIKE-RELATED"/>
    <property type="match status" value="1"/>
</dbReference>
<dbReference type="SUPFAM" id="SSF54060">
    <property type="entry name" value="His-Me finger endonucleases"/>
    <property type="match status" value="1"/>
</dbReference>
<dbReference type="InterPro" id="IPR044925">
    <property type="entry name" value="His-Me_finger_sf"/>
</dbReference>
<dbReference type="InterPro" id="IPR044929">
    <property type="entry name" value="DNA/RNA_non-sp_Endonuclease_sf"/>
</dbReference>
<keyword evidence="5" id="KW-1185">Reference proteome</keyword>
<evidence type="ECO:0000313" key="4">
    <source>
        <dbReference type="EMBL" id="KAL0146551.1"/>
    </source>
</evidence>
<evidence type="ECO:0000313" key="5">
    <source>
        <dbReference type="Proteomes" id="UP001529510"/>
    </source>
</evidence>
<name>A0ABD0MDQ4_CIRMR</name>
<dbReference type="SMART" id="SM00892">
    <property type="entry name" value="Endonuclease_NS"/>
    <property type="match status" value="1"/>
</dbReference>
<proteinExistence type="predicted"/>
<dbReference type="Gene3D" id="3.40.570.10">
    <property type="entry name" value="Extracellular Endonuclease, subunit A"/>
    <property type="match status" value="1"/>
</dbReference>
<dbReference type="Pfam" id="PF01223">
    <property type="entry name" value="Endonuclease_NS"/>
    <property type="match status" value="1"/>
</dbReference>
<gene>
    <name evidence="4" type="ORF">M9458_058182</name>
</gene>
<dbReference type="EMBL" id="JAMKFB020000915">
    <property type="protein sequence ID" value="KAL0146551.1"/>
    <property type="molecule type" value="Genomic_DNA"/>
</dbReference>
<keyword evidence="1" id="KW-0732">Signal</keyword>
<accession>A0ABD0MDQ4</accession>
<evidence type="ECO:0000256" key="1">
    <source>
        <dbReference type="SAM" id="SignalP"/>
    </source>
</evidence>
<evidence type="ECO:0000259" key="3">
    <source>
        <dbReference type="SMART" id="SM00892"/>
    </source>
</evidence>
<dbReference type="PANTHER" id="PTHR21472">
    <property type="entry name" value="ENDONUCLEASE DOMAIN-CONTAINING 1 PROTEIN ENDOD1"/>
    <property type="match status" value="1"/>
</dbReference>
<feature type="chain" id="PRO_5044774521" evidence="1">
    <location>
        <begin position="20"/>
        <end position="589"/>
    </location>
</feature>
<comment type="caution">
    <text evidence="4">The sequence shown here is derived from an EMBL/GenBank/DDBJ whole genome shotgun (WGS) entry which is preliminary data.</text>
</comment>
<dbReference type="AlphaFoldDB" id="A0ABD0MDQ4"/>
<dbReference type="InterPro" id="IPR001604">
    <property type="entry name" value="Endo_G_ENPP1-like_dom"/>
</dbReference>
<dbReference type="InterPro" id="IPR020821">
    <property type="entry name" value="ENPP1-3/EXOG-like_nuc-like"/>
</dbReference>
<dbReference type="InterPro" id="IPR039015">
    <property type="entry name" value="ENDOD1"/>
</dbReference>
<feature type="domain" description="ENPP1-3/EXOG-like endonuclease/phosphodiesterase" evidence="2">
    <location>
        <begin position="55"/>
        <end position="277"/>
    </location>
</feature>
<feature type="domain" description="DNA/RNA non-specific endonuclease/pyrophosphatase/phosphodiesterase" evidence="3">
    <location>
        <begin position="54"/>
        <end position="272"/>
    </location>
</feature>
<dbReference type="Proteomes" id="UP001529510">
    <property type="component" value="Unassembled WGS sequence"/>
</dbReference>